<feature type="domain" description="EAL" evidence="1">
    <location>
        <begin position="1"/>
        <end position="212"/>
    </location>
</feature>
<name>A0A4R6X4Q8_9GAMM</name>
<dbReference type="Gene3D" id="1.10.3210.10">
    <property type="entry name" value="Hypothetical protein af1432"/>
    <property type="match status" value="1"/>
</dbReference>
<gene>
    <name evidence="3" type="ORF">C8D85_2810</name>
</gene>
<dbReference type="SMART" id="SM00052">
    <property type="entry name" value="EAL"/>
    <property type="match status" value="1"/>
</dbReference>
<keyword evidence="4" id="KW-1185">Reference proteome</keyword>
<dbReference type="InterPro" id="IPR035919">
    <property type="entry name" value="EAL_sf"/>
</dbReference>
<dbReference type="InterPro" id="IPR014408">
    <property type="entry name" value="dGMP_Pdiesterase_EAL/HD-GYP"/>
</dbReference>
<protein>
    <submittedName>
        <fullName evidence="3">EAL and modified HD-GYP domain-containing signal transduction protein</fullName>
    </submittedName>
</protein>
<dbReference type="SUPFAM" id="SSF141868">
    <property type="entry name" value="EAL domain-like"/>
    <property type="match status" value="1"/>
</dbReference>
<dbReference type="EMBL" id="SNZA01000005">
    <property type="protein sequence ID" value="TDR06626.1"/>
    <property type="molecule type" value="Genomic_DNA"/>
</dbReference>
<dbReference type="Gene3D" id="3.20.20.450">
    <property type="entry name" value="EAL domain"/>
    <property type="match status" value="1"/>
</dbReference>
<dbReference type="PANTHER" id="PTHR33525:SF4">
    <property type="entry name" value="CYCLIC DI-GMP PHOSPHODIESTERASE CDGJ"/>
    <property type="match status" value="1"/>
</dbReference>
<dbReference type="Pfam" id="PF00563">
    <property type="entry name" value="EAL"/>
    <property type="match status" value="1"/>
</dbReference>
<reference evidence="3 4" key="1">
    <citation type="submission" date="2019-03" db="EMBL/GenBank/DDBJ databases">
        <title>Genomic Encyclopedia of Type Strains, Phase IV (KMG-IV): sequencing the most valuable type-strain genomes for metagenomic binning, comparative biology and taxonomic classification.</title>
        <authorList>
            <person name="Goeker M."/>
        </authorList>
    </citation>
    <scope>NUCLEOTIDE SEQUENCE [LARGE SCALE GENOMIC DNA]</scope>
    <source>
        <strain evidence="3 4">DSM 5604</strain>
    </source>
</reference>
<dbReference type="InterPro" id="IPR052340">
    <property type="entry name" value="RNase_Y/CdgJ"/>
</dbReference>
<dbReference type="RefSeq" id="WP_133563794.1">
    <property type="nucleotide sequence ID" value="NZ_SNZA01000005.1"/>
</dbReference>
<accession>A0A4R6X4Q8</accession>
<dbReference type="PIRSF" id="PIRSF003180">
    <property type="entry name" value="DiGMPpdiest_YuxH"/>
    <property type="match status" value="1"/>
</dbReference>
<feature type="domain" description="HDOD" evidence="2">
    <location>
        <begin position="206"/>
        <end position="395"/>
    </location>
</feature>
<dbReference type="SUPFAM" id="SSF109604">
    <property type="entry name" value="HD-domain/PDEase-like"/>
    <property type="match status" value="1"/>
</dbReference>
<sequence>MDAVTDTFNELLMAQQPIFDRHKSLFGYELLFRGDHEGEALFQNPEVATSQVLVNLCMGISTLNAQLRQPFFVNMTTELVLSDAFFPISPDTVYIEILEDQQITPDFIAAVKRWHEHGFRFVLDDYQYSESYQPLLPFMSMVKIDVLATNPLSIRPEIERLQALGLALVAEKIEDQDMFSCCVELGFDYFQGYFLSRPEVIKGKRVAADSQSALRLLNALQDVEVSIDDISELVAQTPALSFQMLRLLNSPVVGLAKAVASIKEAITYLGLVQLKRWSMLITLSSNNNGDPESVSRLLARARCCELLAKRSGRVNAEEAFTVGMMSGMDTVLQVPMLELLKQVTLSDGLQDAILKYSGDIGKVLYSVECVEQGRLEKLERFPEPLRVSINACYFESLAWAKEVIQVLQK</sequence>
<evidence type="ECO:0000313" key="4">
    <source>
        <dbReference type="Proteomes" id="UP000295729"/>
    </source>
</evidence>
<dbReference type="InterPro" id="IPR001633">
    <property type="entry name" value="EAL_dom"/>
</dbReference>
<dbReference type="PANTHER" id="PTHR33525">
    <property type="match status" value="1"/>
</dbReference>
<dbReference type="PROSITE" id="PS50883">
    <property type="entry name" value="EAL"/>
    <property type="match status" value="1"/>
</dbReference>
<proteinExistence type="predicted"/>
<dbReference type="Pfam" id="PF08668">
    <property type="entry name" value="HDOD"/>
    <property type="match status" value="1"/>
</dbReference>
<dbReference type="Proteomes" id="UP000295729">
    <property type="component" value="Unassembled WGS sequence"/>
</dbReference>
<evidence type="ECO:0000313" key="3">
    <source>
        <dbReference type="EMBL" id="TDR06626.1"/>
    </source>
</evidence>
<organism evidence="3 4">
    <name type="scientific">Marinomonas communis</name>
    <dbReference type="NCBI Taxonomy" id="28254"/>
    <lineage>
        <taxon>Bacteria</taxon>
        <taxon>Pseudomonadati</taxon>
        <taxon>Pseudomonadota</taxon>
        <taxon>Gammaproteobacteria</taxon>
        <taxon>Oceanospirillales</taxon>
        <taxon>Oceanospirillaceae</taxon>
        <taxon>Marinomonas</taxon>
    </lineage>
</organism>
<evidence type="ECO:0000259" key="2">
    <source>
        <dbReference type="PROSITE" id="PS51833"/>
    </source>
</evidence>
<dbReference type="AlphaFoldDB" id="A0A4R6X4Q8"/>
<dbReference type="OrthoDB" id="9804751at2"/>
<comment type="caution">
    <text evidence="3">The sequence shown here is derived from an EMBL/GenBank/DDBJ whole genome shotgun (WGS) entry which is preliminary data.</text>
</comment>
<dbReference type="PROSITE" id="PS51833">
    <property type="entry name" value="HDOD"/>
    <property type="match status" value="1"/>
</dbReference>
<dbReference type="InterPro" id="IPR013976">
    <property type="entry name" value="HDOD"/>
</dbReference>
<evidence type="ECO:0000259" key="1">
    <source>
        <dbReference type="PROSITE" id="PS50883"/>
    </source>
</evidence>